<dbReference type="InterPro" id="IPR019533">
    <property type="entry name" value="Peptidase_S26"/>
</dbReference>
<feature type="transmembrane region" description="Helical" evidence="6">
    <location>
        <begin position="26"/>
        <end position="44"/>
    </location>
</feature>
<dbReference type="EMBL" id="MGDB01000059">
    <property type="protein sequence ID" value="OGL42023.1"/>
    <property type="molecule type" value="Genomic_DNA"/>
</dbReference>
<dbReference type="CDD" id="cd06530">
    <property type="entry name" value="S26_SPase_I"/>
    <property type="match status" value="1"/>
</dbReference>
<dbReference type="Pfam" id="PF10502">
    <property type="entry name" value="Peptidase_S26"/>
    <property type="match status" value="1"/>
</dbReference>
<comment type="caution">
    <text evidence="8">The sequence shown here is derived from an EMBL/GenBank/DDBJ whole genome shotgun (WGS) entry which is preliminary data.</text>
</comment>
<evidence type="ECO:0000256" key="3">
    <source>
        <dbReference type="ARBA" id="ARBA00013208"/>
    </source>
</evidence>
<dbReference type="InterPro" id="IPR019758">
    <property type="entry name" value="Pept_S26A_signal_pept_1_CS"/>
</dbReference>
<accession>A0A1F7RKI5</accession>
<dbReference type="PROSITE" id="PS00761">
    <property type="entry name" value="SPASE_I_3"/>
    <property type="match status" value="1"/>
</dbReference>
<reference evidence="8 9" key="1">
    <citation type="journal article" date="2016" name="Nat. Commun.">
        <title>Thousands of microbial genomes shed light on interconnected biogeochemical processes in an aquifer system.</title>
        <authorList>
            <person name="Anantharaman K."/>
            <person name="Brown C.T."/>
            <person name="Hug L.A."/>
            <person name="Sharon I."/>
            <person name="Castelle C.J."/>
            <person name="Probst A.J."/>
            <person name="Thomas B.C."/>
            <person name="Singh A."/>
            <person name="Wilkins M.J."/>
            <person name="Karaoz U."/>
            <person name="Brodie E.L."/>
            <person name="Williams K.H."/>
            <person name="Hubbard S.S."/>
            <person name="Banfield J.F."/>
        </authorList>
    </citation>
    <scope>NUCLEOTIDE SEQUENCE [LARGE SCALE GENOMIC DNA]</scope>
</reference>
<dbReference type="SUPFAM" id="SSF51306">
    <property type="entry name" value="LexA/Signal peptidase"/>
    <property type="match status" value="1"/>
</dbReference>
<keyword evidence="6" id="KW-1133">Transmembrane helix</keyword>
<dbReference type="GO" id="GO:0004252">
    <property type="term" value="F:serine-type endopeptidase activity"/>
    <property type="evidence" value="ECO:0007669"/>
    <property type="project" value="InterPro"/>
</dbReference>
<gene>
    <name evidence="8" type="ORF">A2042_09880</name>
</gene>
<comment type="similarity">
    <text evidence="2 6">Belongs to the peptidase S26 family.</text>
</comment>
<keyword evidence="6" id="KW-0812">Transmembrane</keyword>
<name>A0A1F7RKI5_9BACT</name>
<dbReference type="PANTHER" id="PTHR43390:SF1">
    <property type="entry name" value="CHLOROPLAST PROCESSING PEPTIDASE"/>
    <property type="match status" value="1"/>
</dbReference>
<feature type="active site" evidence="5">
    <location>
        <position position="54"/>
    </location>
</feature>
<sequence length="216" mass="25398">MKKYSKELSEITQEIHSLVKSIVREYAEAIIIALILALIIRTYVVQAFKIPSGSMLETLQIGDHILVNKFIYWFKDPQRGDVMVFRYPVDETRDFIKRVIAVGGDTIKSKNKKIFLNHKKIYEPYTVYKDPVIYPRENPAIFGDEGVRDNFGQITVPEGNYFMMGDNRDRSLDSRFWKFVDREKIKGKAFMIYWSWNNTGTFLDKVRWGRIGKIIH</sequence>
<evidence type="ECO:0000256" key="4">
    <source>
        <dbReference type="ARBA" id="ARBA00022801"/>
    </source>
</evidence>
<dbReference type="NCBIfam" id="TIGR02227">
    <property type="entry name" value="sigpep_I_bact"/>
    <property type="match status" value="1"/>
</dbReference>
<keyword evidence="4 6" id="KW-0378">Hydrolase</keyword>
<feature type="active site" evidence="5">
    <location>
        <position position="97"/>
    </location>
</feature>
<proteinExistence type="inferred from homology"/>
<comment type="catalytic activity">
    <reaction evidence="1 6">
        <text>Cleavage of hydrophobic, N-terminal signal or leader sequences from secreted and periplasmic proteins.</text>
        <dbReference type="EC" id="3.4.21.89"/>
    </reaction>
</comment>
<organism evidence="8 9">
    <name type="scientific">Candidatus Schekmanbacteria bacterium GWA2_38_11</name>
    <dbReference type="NCBI Taxonomy" id="1817876"/>
    <lineage>
        <taxon>Bacteria</taxon>
        <taxon>Candidatus Schekmaniibacteriota</taxon>
    </lineage>
</organism>
<dbReference type="GO" id="GO:0006465">
    <property type="term" value="P:signal peptide processing"/>
    <property type="evidence" value="ECO:0007669"/>
    <property type="project" value="InterPro"/>
</dbReference>
<evidence type="ECO:0000313" key="8">
    <source>
        <dbReference type="EMBL" id="OGL42023.1"/>
    </source>
</evidence>
<keyword evidence="6" id="KW-0645">Protease</keyword>
<dbReference type="Gene3D" id="2.10.109.10">
    <property type="entry name" value="Umud Fragment, subunit A"/>
    <property type="match status" value="1"/>
</dbReference>
<dbReference type="GO" id="GO:0009003">
    <property type="term" value="F:signal peptidase activity"/>
    <property type="evidence" value="ECO:0007669"/>
    <property type="project" value="UniProtKB-EC"/>
</dbReference>
<dbReference type="InterPro" id="IPR036286">
    <property type="entry name" value="LexA/Signal_pep-like_sf"/>
</dbReference>
<keyword evidence="6" id="KW-0472">Membrane</keyword>
<evidence type="ECO:0000256" key="1">
    <source>
        <dbReference type="ARBA" id="ARBA00000677"/>
    </source>
</evidence>
<protein>
    <recommendedName>
        <fullName evidence="3 6">Signal peptidase I</fullName>
        <ecNumber evidence="3 6">3.4.21.89</ecNumber>
    </recommendedName>
</protein>
<evidence type="ECO:0000256" key="5">
    <source>
        <dbReference type="PIRSR" id="PIRSR600223-1"/>
    </source>
</evidence>
<evidence type="ECO:0000256" key="2">
    <source>
        <dbReference type="ARBA" id="ARBA00009370"/>
    </source>
</evidence>
<dbReference type="Proteomes" id="UP000178526">
    <property type="component" value="Unassembled WGS sequence"/>
</dbReference>
<dbReference type="GO" id="GO:0016020">
    <property type="term" value="C:membrane"/>
    <property type="evidence" value="ECO:0007669"/>
    <property type="project" value="UniProtKB-SubCell"/>
</dbReference>
<dbReference type="EC" id="3.4.21.89" evidence="3 6"/>
<dbReference type="InterPro" id="IPR000223">
    <property type="entry name" value="Pept_S26A_signal_pept_1"/>
</dbReference>
<evidence type="ECO:0000256" key="6">
    <source>
        <dbReference type="RuleBase" id="RU362042"/>
    </source>
</evidence>
<comment type="subcellular location">
    <subcellularLocation>
        <location evidence="6">Membrane</location>
        <topology evidence="6">Single-pass type II membrane protein</topology>
    </subcellularLocation>
</comment>
<evidence type="ECO:0000313" key="9">
    <source>
        <dbReference type="Proteomes" id="UP000178526"/>
    </source>
</evidence>
<dbReference type="PANTHER" id="PTHR43390">
    <property type="entry name" value="SIGNAL PEPTIDASE I"/>
    <property type="match status" value="1"/>
</dbReference>
<dbReference type="PRINTS" id="PR00727">
    <property type="entry name" value="LEADERPTASE"/>
</dbReference>
<dbReference type="AlphaFoldDB" id="A0A1F7RKI5"/>
<evidence type="ECO:0000259" key="7">
    <source>
        <dbReference type="Pfam" id="PF10502"/>
    </source>
</evidence>
<feature type="domain" description="Peptidase S26" evidence="7">
    <location>
        <begin position="24"/>
        <end position="194"/>
    </location>
</feature>